<evidence type="ECO:0000313" key="6">
    <source>
        <dbReference type="WBParaSite" id="SBAD_0000343001-mRNA-1"/>
    </source>
</evidence>
<dbReference type="PANTHER" id="PTHR15377">
    <property type="entry name" value="TRANSCRIPTION ELONGATION REGULATOR 1"/>
    <property type="match status" value="1"/>
</dbReference>
<dbReference type="InterPro" id="IPR036517">
    <property type="entry name" value="FF_domain_sf"/>
</dbReference>
<dbReference type="Proteomes" id="UP000270296">
    <property type="component" value="Unassembled WGS sequence"/>
</dbReference>
<keyword evidence="1" id="KW-0677">Repeat</keyword>
<feature type="domain" description="FF" evidence="3">
    <location>
        <begin position="108"/>
        <end position="174"/>
    </location>
</feature>
<dbReference type="GO" id="GO:0003712">
    <property type="term" value="F:transcription coregulator activity"/>
    <property type="evidence" value="ECO:0007669"/>
    <property type="project" value="TreeGrafter"/>
</dbReference>
<proteinExistence type="predicted"/>
<dbReference type="FunFam" id="1.10.10.440:FF:000006">
    <property type="entry name" value="Transcription elongation regulator 1 (CA150)"/>
    <property type="match status" value="1"/>
</dbReference>
<dbReference type="GO" id="GO:0005634">
    <property type="term" value="C:nucleus"/>
    <property type="evidence" value="ECO:0007669"/>
    <property type="project" value="TreeGrafter"/>
</dbReference>
<dbReference type="Pfam" id="PF01846">
    <property type="entry name" value="FF"/>
    <property type="match status" value="3"/>
</dbReference>
<feature type="region of interest" description="Disordered" evidence="2">
    <location>
        <begin position="173"/>
        <end position="194"/>
    </location>
</feature>
<dbReference type="EMBL" id="UZAM01007660">
    <property type="protein sequence ID" value="VDP00614.1"/>
    <property type="molecule type" value="Genomic_DNA"/>
</dbReference>
<dbReference type="GO" id="GO:0070063">
    <property type="term" value="F:RNA polymerase binding"/>
    <property type="evidence" value="ECO:0007669"/>
    <property type="project" value="InterPro"/>
</dbReference>
<dbReference type="Gene3D" id="1.10.10.440">
    <property type="entry name" value="FF domain"/>
    <property type="match status" value="3"/>
</dbReference>
<dbReference type="FunFam" id="1.10.10.440:FF:000008">
    <property type="entry name" value="Transcription elongation regulator 1 (CA150)"/>
    <property type="match status" value="1"/>
</dbReference>
<dbReference type="AlphaFoldDB" id="A0A183II31"/>
<organism evidence="6">
    <name type="scientific">Soboliphyme baturini</name>
    <dbReference type="NCBI Taxonomy" id="241478"/>
    <lineage>
        <taxon>Eukaryota</taxon>
        <taxon>Metazoa</taxon>
        <taxon>Ecdysozoa</taxon>
        <taxon>Nematoda</taxon>
        <taxon>Enoplea</taxon>
        <taxon>Dorylaimia</taxon>
        <taxon>Dioctophymatida</taxon>
        <taxon>Dioctophymatoidea</taxon>
        <taxon>Soboliphymatidae</taxon>
        <taxon>Soboliphyme</taxon>
    </lineage>
</organism>
<dbReference type="InterPro" id="IPR002713">
    <property type="entry name" value="FF_domain"/>
</dbReference>
<feature type="domain" description="FF" evidence="3">
    <location>
        <begin position="49"/>
        <end position="107"/>
    </location>
</feature>
<evidence type="ECO:0000256" key="1">
    <source>
        <dbReference type="ARBA" id="ARBA00022737"/>
    </source>
</evidence>
<dbReference type="WBParaSite" id="SBAD_0000343001-mRNA-1">
    <property type="protein sequence ID" value="SBAD_0000343001-mRNA-1"/>
    <property type="gene ID" value="SBAD_0000343001"/>
</dbReference>
<evidence type="ECO:0000313" key="5">
    <source>
        <dbReference type="Proteomes" id="UP000270296"/>
    </source>
</evidence>
<dbReference type="SUPFAM" id="SSF81698">
    <property type="entry name" value="FF domain"/>
    <property type="match status" value="3"/>
</dbReference>
<dbReference type="InterPro" id="IPR045148">
    <property type="entry name" value="TCRG1-like"/>
</dbReference>
<sequence length="194" mass="23575">MTRFSPQVRSADQSWRDCKRQLRKDHRWESADLLDRDQKERLFNDHIRQLEQKRREAFYQLLDETTEVTLTSTWKEIRKVIKEDPRCSKFSTSERKTEREFKDYLQQKLMMAKSDFRELLKETKIVTYKSKQMIQENEQHLKDILAVLENDKRYFVLDCVPDEREKLLDTYLDELHKRGPPPPPTATEPSRRIK</sequence>
<reference evidence="4 5" key="2">
    <citation type="submission" date="2018-11" db="EMBL/GenBank/DDBJ databases">
        <authorList>
            <consortium name="Pathogen Informatics"/>
        </authorList>
    </citation>
    <scope>NUCLEOTIDE SEQUENCE [LARGE SCALE GENOMIC DNA]</scope>
</reference>
<keyword evidence="5" id="KW-1185">Reference proteome</keyword>
<evidence type="ECO:0000313" key="4">
    <source>
        <dbReference type="EMBL" id="VDP00614.1"/>
    </source>
</evidence>
<protein>
    <submittedName>
        <fullName evidence="6">FF domain-containing protein</fullName>
    </submittedName>
</protein>
<accession>A0A183II31</accession>
<dbReference type="SMART" id="SM00441">
    <property type="entry name" value="FF"/>
    <property type="match status" value="3"/>
</dbReference>
<evidence type="ECO:0000256" key="2">
    <source>
        <dbReference type="SAM" id="MobiDB-lite"/>
    </source>
</evidence>
<dbReference type="PROSITE" id="PS51676">
    <property type="entry name" value="FF"/>
    <property type="match status" value="2"/>
</dbReference>
<name>A0A183II31_9BILA</name>
<dbReference type="OrthoDB" id="63972at2759"/>
<reference evidence="6" key="1">
    <citation type="submission" date="2016-06" db="UniProtKB">
        <authorList>
            <consortium name="WormBaseParasite"/>
        </authorList>
    </citation>
    <scope>IDENTIFICATION</scope>
</reference>
<gene>
    <name evidence="4" type="ORF">SBAD_LOCUS3276</name>
</gene>
<dbReference type="PANTHER" id="PTHR15377:SF3">
    <property type="entry name" value="WW DOMAIN-CONTAINING PROTEIN"/>
    <property type="match status" value="1"/>
</dbReference>
<evidence type="ECO:0000259" key="3">
    <source>
        <dbReference type="PROSITE" id="PS51676"/>
    </source>
</evidence>